<dbReference type="CDD" id="cd03429">
    <property type="entry name" value="NUDIX_NADH_pyrophosphatase_Nudt13"/>
    <property type="match status" value="1"/>
</dbReference>
<dbReference type="Gene3D" id="3.90.79.10">
    <property type="entry name" value="Nucleoside Triphosphate Pyrophosphohydrolase"/>
    <property type="match status" value="1"/>
</dbReference>
<dbReference type="Gene3D" id="3.90.79.20">
    <property type="match status" value="1"/>
</dbReference>
<evidence type="ECO:0000313" key="13">
    <source>
        <dbReference type="Proteomes" id="UP000199103"/>
    </source>
</evidence>
<keyword evidence="7" id="KW-0460">Magnesium</keyword>
<accession>A0A1H1U2X3</accession>
<name>A0A1H1U2X3_9ACTN</name>
<evidence type="ECO:0000256" key="1">
    <source>
        <dbReference type="ARBA" id="ARBA00001946"/>
    </source>
</evidence>
<dbReference type="GO" id="GO:0019677">
    <property type="term" value="P:NAD+ catabolic process"/>
    <property type="evidence" value="ECO:0007669"/>
    <property type="project" value="TreeGrafter"/>
</dbReference>
<evidence type="ECO:0000259" key="10">
    <source>
        <dbReference type="PROSITE" id="PS50829"/>
    </source>
</evidence>
<dbReference type="PANTHER" id="PTHR42904:SF6">
    <property type="entry name" value="NAD-CAPPED RNA HYDROLASE NUDT12"/>
    <property type="match status" value="1"/>
</dbReference>
<comment type="similarity">
    <text evidence="3">Belongs to the Nudix hydrolase family. NudC subfamily.</text>
</comment>
<gene>
    <name evidence="12" type="ORF">SAMN04489812_2619</name>
</gene>
<reference evidence="12 13" key="1">
    <citation type="submission" date="2016-10" db="EMBL/GenBank/DDBJ databases">
        <authorList>
            <person name="de Groot N.N."/>
        </authorList>
    </citation>
    <scope>NUCLEOTIDE SEQUENCE [LARGE SCALE GENOMIC DNA]</scope>
    <source>
        <strain evidence="12 13">DSM 21800</strain>
    </source>
</reference>
<dbReference type="OrthoDB" id="9791656at2"/>
<evidence type="ECO:0000256" key="3">
    <source>
        <dbReference type="ARBA" id="ARBA00009595"/>
    </source>
</evidence>
<dbReference type="SUPFAM" id="SSF55811">
    <property type="entry name" value="Nudix"/>
    <property type="match status" value="1"/>
</dbReference>
<protein>
    <recommendedName>
        <fullName evidence="4">NAD(+) diphosphatase</fullName>
        <ecNumber evidence="4">3.6.1.22</ecNumber>
    </recommendedName>
</protein>
<dbReference type="InterPro" id="IPR015375">
    <property type="entry name" value="NADH_PPase-like_N"/>
</dbReference>
<evidence type="ECO:0000256" key="5">
    <source>
        <dbReference type="ARBA" id="ARBA00022723"/>
    </source>
</evidence>
<dbReference type="PANTHER" id="PTHR42904">
    <property type="entry name" value="NUDIX HYDROLASE, NUDC SUBFAMILY"/>
    <property type="match status" value="1"/>
</dbReference>
<dbReference type="InterPro" id="IPR003169">
    <property type="entry name" value="GYF"/>
</dbReference>
<dbReference type="InterPro" id="IPR000086">
    <property type="entry name" value="NUDIX_hydrolase_dom"/>
</dbReference>
<dbReference type="PROSITE" id="PS51462">
    <property type="entry name" value="NUDIX"/>
    <property type="match status" value="1"/>
</dbReference>
<comment type="cofactor">
    <cofactor evidence="1">
        <name>Mg(2+)</name>
        <dbReference type="ChEBI" id="CHEBI:18420"/>
    </cofactor>
</comment>
<dbReference type="EMBL" id="LT629772">
    <property type="protein sequence ID" value="SDS66808.1"/>
    <property type="molecule type" value="Genomic_DNA"/>
</dbReference>
<dbReference type="InterPro" id="IPR050241">
    <property type="entry name" value="NAD-cap_RNA_hydrolase_NudC"/>
</dbReference>
<evidence type="ECO:0000256" key="4">
    <source>
        <dbReference type="ARBA" id="ARBA00012381"/>
    </source>
</evidence>
<keyword evidence="5" id="KW-0479">Metal-binding</keyword>
<dbReference type="InterPro" id="IPR015376">
    <property type="entry name" value="Znr_NADH_PPase"/>
</dbReference>
<evidence type="ECO:0000256" key="2">
    <source>
        <dbReference type="ARBA" id="ARBA00001947"/>
    </source>
</evidence>
<dbReference type="GO" id="GO:0035529">
    <property type="term" value="F:NADH pyrophosphatase activity"/>
    <property type="evidence" value="ECO:0007669"/>
    <property type="project" value="TreeGrafter"/>
</dbReference>
<evidence type="ECO:0000256" key="9">
    <source>
        <dbReference type="ARBA" id="ARBA00023679"/>
    </source>
</evidence>
<keyword evidence="13" id="KW-1185">Reference proteome</keyword>
<dbReference type="NCBIfam" id="NF001299">
    <property type="entry name" value="PRK00241.1"/>
    <property type="match status" value="1"/>
</dbReference>
<comment type="catalytic activity">
    <reaction evidence="9">
        <text>a 5'-end NAD(+)-phospho-ribonucleoside in mRNA + H2O = a 5'-end phospho-adenosine-phospho-ribonucleoside in mRNA + beta-nicotinamide D-ribonucleotide + 2 H(+)</text>
        <dbReference type="Rhea" id="RHEA:60876"/>
        <dbReference type="Rhea" id="RHEA-COMP:15698"/>
        <dbReference type="Rhea" id="RHEA-COMP:15719"/>
        <dbReference type="ChEBI" id="CHEBI:14649"/>
        <dbReference type="ChEBI" id="CHEBI:15377"/>
        <dbReference type="ChEBI" id="CHEBI:15378"/>
        <dbReference type="ChEBI" id="CHEBI:144029"/>
        <dbReference type="ChEBI" id="CHEBI:144051"/>
    </reaction>
    <physiologicalReaction direction="left-to-right" evidence="9">
        <dbReference type="Rhea" id="RHEA:60877"/>
    </physiologicalReaction>
</comment>
<dbReference type="GO" id="GO:0046872">
    <property type="term" value="F:metal ion binding"/>
    <property type="evidence" value="ECO:0007669"/>
    <property type="project" value="UniProtKB-KW"/>
</dbReference>
<comment type="cofactor">
    <cofactor evidence="2">
        <name>Zn(2+)</name>
        <dbReference type="ChEBI" id="CHEBI:29105"/>
    </cofactor>
</comment>
<dbReference type="InterPro" id="IPR049734">
    <property type="entry name" value="NudC-like_C"/>
</dbReference>
<proteinExistence type="inferred from homology"/>
<dbReference type="AlphaFoldDB" id="A0A1H1U2X3"/>
<dbReference type="GO" id="GO:0005829">
    <property type="term" value="C:cytosol"/>
    <property type="evidence" value="ECO:0007669"/>
    <property type="project" value="TreeGrafter"/>
</dbReference>
<evidence type="ECO:0000259" key="11">
    <source>
        <dbReference type="PROSITE" id="PS51462"/>
    </source>
</evidence>
<evidence type="ECO:0000256" key="8">
    <source>
        <dbReference type="ARBA" id="ARBA00023027"/>
    </source>
</evidence>
<keyword evidence="6" id="KW-0378">Hydrolase</keyword>
<keyword evidence="8" id="KW-0520">NAD</keyword>
<feature type="domain" description="GYF" evidence="10">
    <location>
        <begin position="255"/>
        <end position="295"/>
    </location>
</feature>
<dbReference type="Pfam" id="PF09296">
    <property type="entry name" value="NUDIX-like"/>
    <property type="match status" value="1"/>
</dbReference>
<feature type="domain" description="Nudix hydrolase" evidence="11">
    <location>
        <begin position="157"/>
        <end position="282"/>
    </location>
</feature>
<organism evidence="12 13">
    <name type="scientific">Microlunatus soli</name>
    <dbReference type="NCBI Taxonomy" id="630515"/>
    <lineage>
        <taxon>Bacteria</taxon>
        <taxon>Bacillati</taxon>
        <taxon>Actinomycetota</taxon>
        <taxon>Actinomycetes</taxon>
        <taxon>Propionibacteriales</taxon>
        <taxon>Propionibacteriaceae</taxon>
        <taxon>Microlunatus</taxon>
    </lineage>
</organism>
<dbReference type="Pfam" id="PF00293">
    <property type="entry name" value="NUDIX"/>
    <property type="match status" value="1"/>
</dbReference>
<sequence>MTVSHPEFAFWSEQIDRAAEVRSDPARLDALWKSPTSRVAVVDGSSVGAVDGAPRWLASDEAPEGERIFLGLTGEDPEQTAWWAVIVEQSAEELQPTPVRDLLPTLTALDGSLLAQAVGIANWHRTHPRCARCGAPTEIVAAGHVRQCPECSAQHFPRTDPAVIMLITDDQDRALLGRGAGWPEGRFSTLAGFVEPGEALEDAVRREVMEETSVAVDTVRYAASQPWPFPSSLMVGFYGTARDQEITIDPVEIAEAHWFTREEARQVLFPRLNGPVSGWSISSWLMSGWLESIRP</sequence>
<dbReference type="PROSITE" id="PS50829">
    <property type="entry name" value="GYF"/>
    <property type="match status" value="1"/>
</dbReference>
<dbReference type="GO" id="GO:0006742">
    <property type="term" value="P:NADP+ catabolic process"/>
    <property type="evidence" value="ECO:0007669"/>
    <property type="project" value="TreeGrafter"/>
</dbReference>
<dbReference type="RefSeq" id="WP_091525420.1">
    <property type="nucleotide sequence ID" value="NZ_LT629772.1"/>
</dbReference>
<dbReference type="InterPro" id="IPR015797">
    <property type="entry name" value="NUDIX_hydrolase-like_dom_sf"/>
</dbReference>
<evidence type="ECO:0000313" key="12">
    <source>
        <dbReference type="EMBL" id="SDS66808.1"/>
    </source>
</evidence>
<dbReference type="EC" id="3.6.1.22" evidence="4"/>
<evidence type="ECO:0000256" key="6">
    <source>
        <dbReference type="ARBA" id="ARBA00022801"/>
    </source>
</evidence>
<evidence type="ECO:0000256" key="7">
    <source>
        <dbReference type="ARBA" id="ARBA00022842"/>
    </source>
</evidence>
<dbReference type="STRING" id="630515.SAMN04489812_2619"/>
<dbReference type="Proteomes" id="UP000199103">
    <property type="component" value="Chromosome I"/>
</dbReference>
<dbReference type="Pfam" id="PF09297">
    <property type="entry name" value="Zn_ribbon_NUD"/>
    <property type="match status" value="1"/>
</dbReference>